<sequence>MEIFLDSNIIYSDPFMESIYAQQLLKLAELDFVDIYMASVVVEEIKNNYRKQINKEYLTLNKNISNLSKHTYQNIEKYIVIKKDENYLIEEFNNFYDDLFKRGVIKVLQYPNDILPELINRSIKRIKPFTERKQEFRDAIIWLTYVNYVKENSLVDCHFINNNINDFLEDGKIHPDLKADNNNFIFYRSFREFFSSNNKDLEYVKSEVLTYFCDEIKYRQSDIFELIYSDHFSTLEIESADYIDNNSDYISTDYSLSGRGYLEPAGLDIVEIKNYYVDVINNDIIINGSLLVNQQFEVHEYNPLYEPGDDEYFYSGSDEIDLLIEFTVRINTDIFKEKFVEFDLDNIEIKIDDFEINKIHAY</sequence>
<keyword evidence="3" id="KW-1185">Reference proteome</keyword>
<proteinExistence type="predicted"/>
<evidence type="ECO:0000259" key="1">
    <source>
        <dbReference type="Pfam" id="PF16289"/>
    </source>
</evidence>
<organism evidence="2 3">
    <name type="scientific">Bacillus badius</name>
    <dbReference type="NCBI Taxonomy" id="1455"/>
    <lineage>
        <taxon>Bacteria</taxon>
        <taxon>Bacillati</taxon>
        <taxon>Bacillota</taxon>
        <taxon>Bacilli</taxon>
        <taxon>Bacillales</taxon>
        <taxon>Bacillaceae</taxon>
        <taxon>Pseudobacillus</taxon>
    </lineage>
</organism>
<comment type="caution">
    <text evidence="2">The sequence shown here is derived from an EMBL/GenBank/DDBJ whole genome shotgun (WGS) entry which is preliminary data.</text>
</comment>
<accession>A0ABR5B2J7</accession>
<dbReference type="EMBL" id="JXLP01000001">
    <property type="protein sequence ID" value="KIL80718.1"/>
    <property type="molecule type" value="Genomic_DNA"/>
</dbReference>
<gene>
    <name evidence="2" type="ORF">SD77_0566</name>
</gene>
<name>A0ABR5B2J7_BACBA</name>
<protein>
    <recommendedName>
        <fullName evidence="1">DUF4935 domain-containing protein</fullName>
    </recommendedName>
</protein>
<evidence type="ECO:0000313" key="2">
    <source>
        <dbReference type="EMBL" id="KIL80718.1"/>
    </source>
</evidence>
<dbReference type="RefSeq" id="WP_041113140.1">
    <property type="nucleotide sequence ID" value="NZ_JARTHD010000006.1"/>
</dbReference>
<dbReference type="Proteomes" id="UP000031982">
    <property type="component" value="Unassembled WGS sequence"/>
</dbReference>
<dbReference type="Pfam" id="PF16289">
    <property type="entry name" value="PIN_12"/>
    <property type="match status" value="1"/>
</dbReference>
<feature type="domain" description="DUF4935" evidence="1">
    <location>
        <begin position="3"/>
        <end position="167"/>
    </location>
</feature>
<dbReference type="InterPro" id="IPR032557">
    <property type="entry name" value="DUF4935"/>
</dbReference>
<reference evidence="2 3" key="1">
    <citation type="submission" date="2015-01" db="EMBL/GenBank/DDBJ databases">
        <title>Genome Assembly of Bacillus badius MTCC 1458.</title>
        <authorList>
            <person name="Verma A."/>
            <person name="Khatri I."/>
            <person name="Mual P."/>
            <person name="Subramanian S."/>
            <person name="Krishnamurthi S."/>
        </authorList>
    </citation>
    <scope>NUCLEOTIDE SEQUENCE [LARGE SCALE GENOMIC DNA]</scope>
    <source>
        <strain evidence="2 3">MTCC 1458</strain>
    </source>
</reference>
<evidence type="ECO:0000313" key="3">
    <source>
        <dbReference type="Proteomes" id="UP000031982"/>
    </source>
</evidence>